<feature type="compositionally biased region" description="Acidic residues" evidence="4">
    <location>
        <begin position="147"/>
        <end position="163"/>
    </location>
</feature>
<evidence type="ECO:0000256" key="4">
    <source>
        <dbReference type="SAM" id="MobiDB-lite"/>
    </source>
</evidence>
<dbReference type="AlphaFoldDB" id="A0A7I8L9Z5"/>
<feature type="compositionally biased region" description="Low complexity" evidence="4">
    <location>
        <begin position="26"/>
        <end position="37"/>
    </location>
</feature>
<feature type="compositionally biased region" description="Basic and acidic residues" evidence="4">
    <location>
        <begin position="77"/>
        <end position="87"/>
    </location>
</feature>
<organism evidence="6 7">
    <name type="scientific">Spirodela intermedia</name>
    <name type="common">Intermediate duckweed</name>
    <dbReference type="NCBI Taxonomy" id="51605"/>
    <lineage>
        <taxon>Eukaryota</taxon>
        <taxon>Viridiplantae</taxon>
        <taxon>Streptophyta</taxon>
        <taxon>Embryophyta</taxon>
        <taxon>Tracheophyta</taxon>
        <taxon>Spermatophyta</taxon>
        <taxon>Magnoliopsida</taxon>
        <taxon>Liliopsida</taxon>
        <taxon>Araceae</taxon>
        <taxon>Lemnoideae</taxon>
        <taxon>Spirodela</taxon>
    </lineage>
</organism>
<dbReference type="Proteomes" id="UP000663760">
    <property type="component" value="Chromosome 13"/>
</dbReference>
<dbReference type="PANTHER" id="PTHR31906">
    <property type="entry name" value="PLASTID-LIPID-ASSOCIATED PROTEIN 4, CHLOROPLASTIC-RELATED"/>
    <property type="match status" value="1"/>
</dbReference>
<dbReference type="InterPro" id="IPR006843">
    <property type="entry name" value="PAP/fibrillin_dom"/>
</dbReference>
<gene>
    <name evidence="6" type="ORF">SI8410_13017280</name>
</gene>
<proteinExistence type="predicted"/>
<feature type="compositionally biased region" description="Basic and acidic residues" evidence="4">
    <location>
        <begin position="56"/>
        <end position="69"/>
    </location>
</feature>
<evidence type="ECO:0000259" key="5">
    <source>
        <dbReference type="Pfam" id="PF04755"/>
    </source>
</evidence>
<dbReference type="OrthoDB" id="498392at2759"/>
<keyword evidence="2" id="KW-0934">Plastid</keyword>
<reference evidence="6" key="1">
    <citation type="submission" date="2020-02" db="EMBL/GenBank/DDBJ databases">
        <authorList>
            <person name="Scholz U."/>
            <person name="Mascher M."/>
            <person name="Fiebig A."/>
        </authorList>
    </citation>
    <scope>NUCLEOTIDE SEQUENCE</scope>
</reference>
<feature type="domain" description="Plastid lipid-associated protein/fibrillin conserved" evidence="5">
    <location>
        <begin position="183"/>
        <end position="397"/>
    </location>
</feature>
<feature type="region of interest" description="Disordered" evidence="4">
    <location>
        <begin position="129"/>
        <end position="178"/>
    </location>
</feature>
<accession>A0A7I8L9Z5</accession>
<protein>
    <recommendedName>
        <fullName evidence="5">Plastid lipid-associated protein/fibrillin conserved domain-containing protein</fullName>
    </recommendedName>
</protein>
<dbReference type="InterPro" id="IPR039633">
    <property type="entry name" value="PAP"/>
</dbReference>
<name>A0A7I8L9Z5_SPIIN</name>
<keyword evidence="7" id="KW-1185">Reference proteome</keyword>
<evidence type="ECO:0000256" key="2">
    <source>
        <dbReference type="ARBA" id="ARBA00022640"/>
    </source>
</evidence>
<comment type="subcellular location">
    <subcellularLocation>
        <location evidence="1">Plastid</location>
    </subcellularLocation>
</comment>
<evidence type="ECO:0000256" key="3">
    <source>
        <dbReference type="ARBA" id="ARBA00022946"/>
    </source>
</evidence>
<feature type="region of interest" description="Disordered" evidence="4">
    <location>
        <begin position="13"/>
        <end position="94"/>
    </location>
</feature>
<keyword evidence="3" id="KW-0809">Transit peptide</keyword>
<dbReference type="GO" id="GO:0009536">
    <property type="term" value="C:plastid"/>
    <property type="evidence" value="ECO:0007669"/>
    <property type="project" value="UniProtKB-SubCell"/>
</dbReference>
<dbReference type="EMBL" id="LR746276">
    <property type="protein sequence ID" value="CAA7406602.1"/>
    <property type="molecule type" value="Genomic_DNA"/>
</dbReference>
<evidence type="ECO:0000313" key="6">
    <source>
        <dbReference type="EMBL" id="CAA7406602.1"/>
    </source>
</evidence>
<sequence>MALLSCRISVIAGKPSPGFRLRSPARSGESSVGFSSESGRRNPRLSSFPAPSAAQWDERRGETPGEGRGKKQKPPKRKPEEDKRKGLGDLVAGVGGLVEVPENLDDVIEKVEVSTSEIIDELRELAEEAVTEASGIPDEWGERAEPEAEPPAEPDLPRDDDEWGRDPGNGASPALPDEDVLGDLKRCLVDSLYGTEYGLKASSEVRGEVLDLVNQLEIKNPTPAPMEALKLLDGNWILLYTAFSELLPLIAIGSVPLLKVKRISQEIDTQSLTIKNSTTISSPFASFSFSASASFEVQTPSRIQVQFREGSFDPPEISQTVDLPESTEVFGRSVDLLPLRQTLGPLQEAAAAVARAVSGQPPFKVPIPGERTQSWLLTTFLDEDLRISRGDGGLFVLVREGSPLLDLL</sequence>
<evidence type="ECO:0000313" key="7">
    <source>
        <dbReference type="Proteomes" id="UP000663760"/>
    </source>
</evidence>
<dbReference type="Pfam" id="PF04755">
    <property type="entry name" value="PAP_fibrillin"/>
    <property type="match status" value="1"/>
</dbReference>
<evidence type="ECO:0000256" key="1">
    <source>
        <dbReference type="ARBA" id="ARBA00004474"/>
    </source>
</evidence>